<dbReference type="Proteomes" id="UP001268089">
    <property type="component" value="Unassembled WGS sequence"/>
</dbReference>
<proteinExistence type="predicted"/>
<keyword evidence="1" id="KW-0812">Transmembrane</keyword>
<keyword evidence="1" id="KW-1133">Transmembrane helix</keyword>
<dbReference type="EMBL" id="JAVDXO010000001">
    <property type="protein sequence ID" value="MDR7305087.1"/>
    <property type="molecule type" value="Genomic_DNA"/>
</dbReference>
<comment type="caution">
    <text evidence="2">The sequence shown here is derived from an EMBL/GenBank/DDBJ whole genome shotgun (WGS) entry which is preliminary data.</text>
</comment>
<dbReference type="InterPro" id="IPR010718">
    <property type="entry name" value="DUF1294"/>
</dbReference>
<dbReference type="Pfam" id="PF06961">
    <property type="entry name" value="DUF1294"/>
    <property type="match status" value="1"/>
</dbReference>
<dbReference type="RefSeq" id="WP_409034238.1">
    <property type="nucleotide sequence ID" value="NZ_JAVDXO010000001.1"/>
</dbReference>
<protein>
    <submittedName>
        <fullName evidence="2">Uncharacterized membrane protein YsdA (DUF1294 family)</fullName>
    </submittedName>
</protein>
<sequence>MSPAALWLTAWAALNLLTFALYARDKHAARTGQWRTPENTLHLLSLLGGWPAAWVAQRVLRHKTSKRSFQLVFWLTVVVNLTGVGAYAFLHSAKTLSIS</sequence>
<keyword evidence="1" id="KW-0472">Membrane</keyword>
<evidence type="ECO:0000313" key="3">
    <source>
        <dbReference type="Proteomes" id="UP001268089"/>
    </source>
</evidence>
<name>A0ABU1ZHS4_9BURK</name>
<accession>A0ABU1ZHS4</accession>
<evidence type="ECO:0000313" key="2">
    <source>
        <dbReference type="EMBL" id="MDR7305087.1"/>
    </source>
</evidence>
<evidence type="ECO:0000256" key="1">
    <source>
        <dbReference type="SAM" id="Phobius"/>
    </source>
</evidence>
<reference evidence="2 3" key="1">
    <citation type="submission" date="2023-07" db="EMBL/GenBank/DDBJ databases">
        <title>Sorghum-associated microbial communities from plants grown in Nebraska, USA.</title>
        <authorList>
            <person name="Schachtman D."/>
        </authorList>
    </citation>
    <scope>NUCLEOTIDE SEQUENCE [LARGE SCALE GENOMIC DNA]</scope>
    <source>
        <strain evidence="2 3">BE308</strain>
    </source>
</reference>
<gene>
    <name evidence="2" type="ORF">J2X15_000353</name>
</gene>
<feature type="transmembrane region" description="Helical" evidence="1">
    <location>
        <begin position="71"/>
        <end position="90"/>
    </location>
</feature>
<organism evidence="2 3">
    <name type="scientific">Rhodoferax saidenbachensis</name>
    <dbReference type="NCBI Taxonomy" id="1484693"/>
    <lineage>
        <taxon>Bacteria</taxon>
        <taxon>Pseudomonadati</taxon>
        <taxon>Pseudomonadota</taxon>
        <taxon>Betaproteobacteria</taxon>
        <taxon>Burkholderiales</taxon>
        <taxon>Comamonadaceae</taxon>
        <taxon>Rhodoferax</taxon>
    </lineage>
</organism>
<keyword evidence="3" id="KW-1185">Reference proteome</keyword>